<protein>
    <submittedName>
        <fullName evidence="2">Nitrate assimilation regulatory protein nirA</fullName>
    </submittedName>
</protein>
<reference evidence="2 3" key="1">
    <citation type="submission" date="2023-01" db="EMBL/GenBank/DDBJ databases">
        <title>Analysis of 21 Apiospora genomes using comparative genomics revels a genus with tremendous synthesis potential of carbohydrate active enzymes and secondary metabolites.</title>
        <authorList>
            <person name="Sorensen T."/>
        </authorList>
    </citation>
    <scope>NUCLEOTIDE SEQUENCE [LARGE SCALE GENOMIC DNA]</scope>
    <source>
        <strain evidence="2 3">CBS 117206</strain>
    </source>
</reference>
<gene>
    <name evidence="2" type="ORF">PG999_009989</name>
</gene>
<comment type="caution">
    <text evidence="2">The sequence shown here is derived from an EMBL/GenBank/DDBJ whole genome shotgun (WGS) entry which is preliminary data.</text>
</comment>
<dbReference type="PANTHER" id="PTHR47256">
    <property type="entry name" value="ZN(II)2CYS6 TRANSCRIPTION FACTOR (EUROFUNG)-RELATED"/>
    <property type="match status" value="1"/>
</dbReference>
<feature type="region of interest" description="Disordered" evidence="1">
    <location>
        <begin position="141"/>
        <end position="162"/>
    </location>
</feature>
<evidence type="ECO:0000256" key="1">
    <source>
        <dbReference type="SAM" id="MobiDB-lite"/>
    </source>
</evidence>
<proteinExistence type="predicted"/>
<dbReference type="CDD" id="cd12148">
    <property type="entry name" value="fungal_TF_MHR"/>
    <property type="match status" value="1"/>
</dbReference>
<dbReference type="Proteomes" id="UP001392437">
    <property type="component" value="Unassembled WGS sequence"/>
</dbReference>
<name>A0AAW0QR88_9PEZI</name>
<dbReference type="EMBL" id="JAQQWP010000008">
    <property type="protein sequence ID" value="KAK8106630.1"/>
    <property type="molecule type" value="Genomic_DNA"/>
</dbReference>
<evidence type="ECO:0000313" key="3">
    <source>
        <dbReference type="Proteomes" id="UP001392437"/>
    </source>
</evidence>
<dbReference type="AlphaFoldDB" id="A0AAW0QR88"/>
<organism evidence="2 3">
    <name type="scientific">Apiospora kogelbergensis</name>
    <dbReference type="NCBI Taxonomy" id="1337665"/>
    <lineage>
        <taxon>Eukaryota</taxon>
        <taxon>Fungi</taxon>
        <taxon>Dikarya</taxon>
        <taxon>Ascomycota</taxon>
        <taxon>Pezizomycotina</taxon>
        <taxon>Sordariomycetes</taxon>
        <taxon>Xylariomycetidae</taxon>
        <taxon>Amphisphaeriales</taxon>
        <taxon>Apiosporaceae</taxon>
        <taxon>Apiospora</taxon>
    </lineage>
</organism>
<sequence>MFDRWAAPLSSVLLDGIAQRLLHGYLYRPATVQATTDHPRPPQLAQLHQTDESGFNNMAHKRLAPRPAYESTYPKLTQPPKPTQPPKIACGCCRSGKTRSSVDSYKSLLDLLLETPEENVVQVLRDAQAAPDLQRHLAEARENTSTLQGRRQPSDLGATASLDFPTRSDLDYDKFTARFEIVYPAFTPIEPTAVSYQPRFTSHASKPDLSHPILNFEAPMSSSPAALSKTRHDSTDLFVGLTATLTERLCPSCPLVGAPTSGPGTPRSYVDKRLHRLQIGYWTCVPIRDEIAAIAISTYLEIDHPSHALFDTNLFLDDLVNQNTNFCSPFLVTSLLSHACYTCSAIDLQMSAFGSAFFKEAETLYKAERMSDCFSDSSALAIFSMVCELQCRNELAFETQQLSRQIGKRMKLFGVADKESNLTHFHHMPPKMKLATAQTAWGLYNWLSLHAFFYKDKAIEYPPIMPVPDDEWRRETLSSLGWPQHSLLPSMGRAFSALCTLCVLAQEIAAVYFSDREKPSQVSLAFAESKYSKLLELEATLGSELLRREKDTPMDTLTFHMYLHTIILTLFRPFFQSPQGDQRLRFVSAEATPSAIYTASVTQMKNIVLQHHIDHHGKLFPTFAYVGYMQLCSAIIGMSKNTETQRQENRSYFDVCMCFFQDATLQHAIAMPIAQGLLQMALESGLIKDSEMCEVVRCLKERGKHHCPPLETSNTSSSSFVSTTHQTHIIVNFELAVVDFRAAQAHTLASKLEEQMLFNEFTMATDDESSLQT</sequence>
<dbReference type="InterPro" id="IPR053187">
    <property type="entry name" value="Notoamide_regulator"/>
</dbReference>
<accession>A0AAW0QR88</accession>
<keyword evidence="3" id="KW-1185">Reference proteome</keyword>
<dbReference type="PANTHER" id="PTHR47256:SF1">
    <property type="entry name" value="ZN(II)2CYS6 TRANSCRIPTION FACTOR (EUROFUNG)"/>
    <property type="match status" value="1"/>
</dbReference>
<evidence type="ECO:0000313" key="2">
    <source>
        <dbReference type="EMBL" id="KAK8106630.1"/>
    </source>
</evidence>